<dbReference type="Proteomes" id="UP001195769">
    <property type="component" value="Unassembled WGS sequence"/>
</dbReference>
<feature type="compositionally biased region" description="Basic and acidic residues" evidence="1">
    <location>
        <begin position="192"/>
        <end position="208"/>
    </location>
</feature>
<protein>
    <submittedName>
        <fullName evidence="2">Uncharacterized protein</fullName>
    </submittedName>
</protein>
<accession>A0AAD4HHI4</accession>
<dbReference type="AlphaFoldDB" id="A0AAD4HHI4"/>
<dbReference type="Pfam" id="PF18758">
    <property type="entry name" value="KDZ"/>
    <property type="match status" value="1"/>
</dbReference>
<dbReference type="EMBL" id="JABBWK010000043">
    <property type="protein sequence ID" value="KAG1897855.1"/>
    <property type="molecule type" value="Genomic_DNA"/>
</dbReference>
<name>A0AAD4HHI4_9AGAM</name>
<dbReference type="InterPro" id="IPR040521">
    <property type="entry name" value="KDZ"/>
</dbReference>
<dbReference type="PANTHER" id="PTHR33096:SF1">
    <property type="entry name" value="CXC1-LIKE CYSTEINE CLUSTER ASSOCIATED WITH KDZ TRANSPOSASES DOMAIN-CONTAINING PROTEIN"/>
    <property type="match status" value="1"/>
</dbReference>
<gene>
    <name evidence="2" type="ORF">F5891DRAFT_1191479</name>
</gene>
<evidence type="ECO:0000313" key="2">
    <source>
        <dbReference type="EMBL" id="KAG1897855.1"/>
    </source>
</evidence>
<proteinExistence type="predicted"/>
<evidence type="ECO:0000313" key="3">
    <source>
        <dbReference type="Proteomes" id="UP001195769"/>
    </source>
</evidence>
<dbReference type="PANTHER" id="PTHR33096">
    <property type="entry name" value="CXC2 DOMAIN-CONTAINING PROTEIN"/>
    <property type="match status" value="1"/>
</dbReference>
<organism evidence="2 3">
    <name type="scientific">Suillus fuscotomentosus</name>
    <dbReference type="NCBI Taxonomy" id="1912939"/>
    <lineage>
        <taxon>Eukaryota</taxon>
        <taxon>Fungi</taxon>
        <taxon>Dikarya</taxon>
        <taxon>Basidiomycota</taxon>
        <taxon>Agaricomycotina</taxon>
        <taxon>Agaricomycetes</taxon>
        <taxon>Agaricomycetidae</taxon>
        <taxon>Boletales</taxon>
        <taxon>Suillineae</taxon>
        <taxon>Suillaceae</taxon>
        <taxon>Suillus</taxon>
    </lineage>
</organism>
<dbReference type="GeneID" id="64661757"/>
<dbReference type="RefSeq" id="XP_041223431.1">
    <property type="nucleotide sequence ID" value="XM_041367459.1"/>
</dbReference>
<sequence>MDLLKVHANLLPPSLLLQNSCYRVTIRLATHPKTHPLYEPLRRAAKTYVGSHRSSLHKPTHHFDIAPNAIETLIPSRCSPTSMNLWTTHIAGTKEEAIMEHEQLDELIQVYSDGSGYKGNIGAVAVLFRAGKPPRTLCYHLGTDKEHMVFEAEERMLTLAEQQTGDLRCFRDSDYLLPCAFVDTFAGEVRPRSSIPHEDPTPGIDDHLPVSSDTSDSIAADCSKNWKAATSDEKKRMWSIFDETGIFVSTCRHGFILWYADMANSYVNSAKYPLTIIAKVLELLSERSLGAYDIGCGFSSTVMASSLGPLFKNMDCCLCVDAFHGFAHNYRCQTKHHPLWIDGAGLEDFGTIEHIFSASNALSPVIQYASAYNRHVFLDMFFKQWDNEKYTNLAMMIYNNYCQALQIISKELVALTEAMASLGITEEDFTLWRQEEVEYFHTLELQSQCSAVSLRFILSAPANYQFQPPTQGSYTAELSQTHKLETQRRYASEKLDAIQLELVAMEVKMGITHRWEPSSPEYQATIKYMCTREYHRAMDNLQRLVIQRLFELQRLNVAQTAPRLLLEWAKVSHYQFLDEFMLLHETRQDIHDKPWAKLAIRETMRQHLRIQWAREEVVRCNVEIRRIHTAIIDEDHHFSRILKDLDDTGSPLLVAAHDFCQRQCLVNAQVLKRI</sequence>
<comment type="caution">
    <text evidence="2">The sequence shown here is derived from an EMBL/GenBank/DDBJ whole genome shotgun (WGS) entry which is preliminary data.</text>
</comment>
<reference evidence="2" key="1">
    <citation type="journal article" date="2020" name="New Phytol.">
        <title>Comparative genomics reveals dynamic genome evolution in host specialist ectomycorrhizal fungi.</title>
        <authorList>
            <person name="Lofgren L.A."/>
            <person name="Nguyen N.H."/>
            <person name="Vilgalys R."/>
            <person name="Ruytinx J."/>
            <person name="Liao H.L."/>
            <person name="Branco S."/>
            <person name="Kuo A."/>
            <person name="LaButti K."/>
            <person name="Lipzen A."/>
            <person name="Andreopoulos W."/>
            <person name="Pangilinan J."/>
            <person name="Riley R."/>
            <person name="Hundley H."/>
            <person name="Na H."/>
            <person name="Barry K."/>
            <person name="Grigoriev I.V."/>
            <person name="Stajich J.E."/>
            <person name="Kennedy P.G."/>
        </authorList>
    </citation>
    <scope>NUCLEOTIDE SEQUENCE</scope>
    <source>
        <strain evidence="2">FC203</strain>
    </source>
</reference>
<keyword evidence="3" id="KW-1185">Reference proteome</keyword>
<evidence type="ECO:0000256" key="1">
    <source>
        <dbReference type="SAM" id="MobiDB-lite"/>
    </source>
</evidence>
<feature type="region of interest" description="Disordered" evidence="1">
    <location>
        <begin position="192"/>
        <end position="216"/>
    </location>
</feature>